<evidence type="ECO:0000313" key="2">
    <source>
        <dbReference type="EMBL" id="KTC64612.1"/>
    </source>
</evidence>
<keyword evidence="4" id="KW-1185">Reference proteome</keyword>
<keyword evidence="1" id="KW-1133">Transmembrane helix</keyword>
<dbReference type="AlphaFoldDB" id="A0A0W0R0J1"/>
<reference evidence="2 4" key="1">
    <citation type="submission" date="2015-11" db="EMBL/GenBank/DDBJ databases">
        <title>Identification of large and diverse effector repertoires of 38 Legionella species.</title>
        <authorList>
            <person name="Burstein D."/>
            <person name="Amaro F."/>
            <person name="Zusman T."/>
            <person name="Lifshitz Z."/>
            <person name="Cohen O."/>
            <person name="Gilbert J.A."/>
            <person name="Pupko T."/>
            <person name="Shuman H.A."/>
            <person name="Segal G."/>
        </authorList>
    </citation>
    <scope>NUCLEOTIDE SEQUENCE [LARGE SCALE GENOMIC DNA]</scope>
    <source>
        <strain evidence="2 4">1762-AUS-E</strain>
    </source>
</reference>
<organism evidence="2 4">
    <name type="scientific">Legionella adelaidensis</name>
    <dbReference type="NCBI Taxonomy" id="45056"/>
    <lineage>
        <taxon>Bacteria</taxon>
        <taxon>Pseudomonadati</taxon>
        <taxon>Pseudomonadota</taxon>
        <taxon>Gammaproteobacteria</taxon>
        <taxon>Legionellales</taxon>
        <taxon>Legionellaceae</taxon>
        <taxon>Legionella</taxon>
    </lineage>
</organism>
<name>A0A0W0R0J1_9GAMM</name>
<gene>
    <name evidence="2" type="ORF">Lade_1906</name>
    <name evidence="3" type="ORF">NCTC12735_01726</name>
</gene>
<dbReference type="Proteomes" id="UP000054859">
    <property type="component" value="Unassembled WGS sequence"/>
</dbReference>
<proteinExistence type="predicted"/>
<dbReference type="KEGG" id="ladl:NCTC12735_01726"/>
<dbReference type="RefSeq" id="WP_058462971.1">
    <property type="nucleotide sequence ID" value="NZ_CAAAHS010000001.1"/>
</dbReference>
<dbReference type="Proteomes" id="UP000281170">
    <property type="component" value="Plasmid 24"/>
</dbReference>
<evidence type="ECO:0000256" key="1">
    <source>
        <dbReference type="SAM" id="Phobius"/>
    </source>
</evidence>
<keyword evidence="1" id="KW-0812">Transmembrane</keyword>
<dbReference type="PATRIC" id="fig|45056.6.peg.1968"/>
<dbReference type="OrthoDB" id="5632746at2"/>
<feature type="transmembrane region" description="Helical" evidence="1">
    <location>
        <begin position="7"/>
        <end position="32"/>
    </location>
</feature>
<dbReference type="STRING" id="45056.Lade_1906"/>
<keyword evidence="3" id="KW-0614">Plasmid</keyword>
<reference evidence="3 5" key="2">
    <citation type="submission" date="2018-12" db="EMBL/GenBank/DDBJ databases">
        <authorList>
            <consortium name="Pathogen Informatics"/>
        </authorList>
    </citation>
    <scope>NUCLEOTIDE SEQUENCE [LARGE SCALE GENOMIC DNA]</scope>
    <source>
        <strain evidence="3 5">NCTC12735</strain>
        <plasmid evidence="5">24</plasmid>
    </source>
</reference>
<evidence type="ECO:0000313" key="5">
    <source>
        <dbReference type="Proteomes" id="UP000281170"/>
    </source>
</evidence>
<evidence type="ECO:0000313" key="3">
    <source>
        <dbReference type="EMBL" id="VEH86079.1"/>
    </source>
</evidence>
<accession>A0A0W0R0J1</accession>
<dbReference type="EMBL" id="LR134433">
    <property type="protein sequence ID" value="VEH86079.1"/>
    <property type="molecule type" value="Genomic_DNA"/>
</dbReference>
<geneLocation type="plasmid" evidence="3 5">
    <name>24</name>
</geneLocation>
<evidence type="ECO:0000313" key="4">
    <source>
        <dbReference type="Proteomes" id="UP000054859"/>
    </source>
</evidence>
<keyword evidence="1" id="KW-0472">Membrane</keyword>
<protein>
    <submittedName>
        <fullName evidence="3">Uncharacterized protein related to plant photosystem II stability/assembly factor</fullName>
    </submittedName>
</protein>
<dbReference type="EMBL" id="LNKA01000019">
    <property type="protein sequence ID" value="KTC64612.1"/>
    <property type="molecule type" value="Genomic_DNA"/>
</dbReference>
<sequence>MKRQKGFLMIAALVIIVIFGVLSGLIVSLSMVSNVGTVYLDQLNSAAFLAESGLQQAKSNLTQAIIANRQSCAGLNSTLSLSTGNFSIARATNLPANNINPRYAYATLTMGFTAASSITTLSVNDTSVFSPLGGRVLIGDEVFSYMAITNSTTLSGVSRAMDGSRAVNHVASELVSQYQCVADSVGTSPVSTAFGSRQYQMGIQQPVAFTVGQDGVILRWNSDASELQWEAMSAGSFVYNAISALNYHSAWAVGNSNTSNIRLARLEGNTWSTVSIPISQPRNLNGVDAVSSIEAWAVGDLGQGNSFTIFRWTRDASNSSTNWCRLPCSGKTITTSGTTGQRRGLQAIKMYSTSGSGVASVGYAVGGQSGTGGNSNRGVVMSYNGTTWSNLPLPGASNEIGLLYGIDIVPNGSNNPKDIFIVGRSSQNNDGKILRYKDGVWSPVITTSHQLRSVSVLDTDGDGYANFIIAVGHNGQVVTLTANSSAMSVTSTATLTGVNLFGVNVASTTSAWAVGENGKRFHYNGSGWVQIEAGVNTEDNLNSVKIISAKENPVSFSWYELIN</sequence>